<protein>
    <submittedName>
        <fullName evidence="2">Malonic semialdehyde reductase</fullName>
        <ecNumber evidence="2">1.1.1.298</ecNumber>
    </submittedName>
</protein>
<keyword evidence="2" id="KW-0560">Oxidoreductase</keyword>
<dbReference type="AlphaFoldDB" id="A0A9D2ECT9"/>
<evidence type="ECO:0000313" key="3">
    <source>
        <dbReference type="Proteomes" id="UP000824037"/>
    </source>
</evidence>
<dbReference type="PANTHER" id="PTHR43543:SF1">
    <property type="entry name" value="MALONIC SEMIALDEHYDE REDUCTASE RUTE-RELATED"/>
    <property type="match status" value="1"/>
</dbReference>
<dbReference type="EC" id="1.1.1.298" evidence="2"/>
<dbReference type="Pfam" id="PF00881">
    <property type="entry name" value="Nitroreductase"/>
    <property type="match status" value="1"/>
</dbReference>
<sequence length="205" mass="22569">MSIDTLVRDLHIDSETADQLFRTARTAREFADDEVDVEQIRQVYDLIKWGPTAMNIVPLRLLVLRRGAARERLVPLMDEGNRDRVASAPLTLVLAADPAFHQHMGTLFPHAPQVQEQLSRSPEVCEPMARKNALIQAGYLIVGLRAAGLAAGPMDGMDADAVDAEFFTENGWRSLMVVNVGRAEGSGTPLPRLPRLEFDDAATVL</sequence>
<dbReference type="GO" id="GO:0035527">
    <property type="term" value="F:3-hydroxypropionate dehydrogenase (NADP+) activity"/>
    <property type="evidence" value="ECO:0007669"/>
    <property type="project" value="UniProtKB-EC"/>
</dbReference>
<dbReference type="Gene3D" id="3.40.109.10">
    <property type="entry name" value="NADH Oxidase"/>
    <property type="match status" value="1"/>
</dbReference>
<dbReference type="PANTHER" id="PTHR43543">
    <property type="entry name" value="MALONIC SEMIALDEHYDE REDUCTASE RUTE-RELATED"/>
    <property type="match status" value="1"/>
</dbReference>
<reference evidence="2" key="1">
    <citation type="journal article" date="2021" name="PeerJ">
        <title>Extensive microbial diversity within the chicken gut microbiome revealed by metagenomics and culture.</title>
        <authorList>
            <person name="Gilroy R."/>
            <person name="Ravi A."/>
            <person name="Getino M."/>
            <person name="Pursley I."/>
            <person name="Horton D.L."/>
            <person name="Alikhan N.F."/>
            <person name="Baker D."/>
            <person name="Gharbi K."/>
            <person name="Hall N."/>
            <person name="Watson M."/>
            <person name="Adriaenssens E.M."/>
            <person name="Foster-Nyarko E."/>
            <person name="Jarju S."/>
            <person name="Secka A."/>
            <person name="Antonio M."/>
            <person name="Oren A."/>
            <person name="Chaudhuri R.R."/>
            <person name="La Ragione R."/>
            <person name="Hildebrand F."/>
            <person name="Pallen M.J."/>
        </authorList>
    </citation>
    <scope>NUCLEOTIDE SEQUENCE</scope>
    <source>
        <strain evidence="2">ChiGjej4B4-7305</strain>
    </source>
</reference>
<dbReference type="EMBL" id="DXBY01000078">
    <property type="protein sequence ID" value="HIZ35118.1"/>
    <property type="molecule type" value="Genomic_DNA"/>
</dbReference>
<name>A0A9D2ECT9_9MICO</name>
<accession>A0A9D2ECT9</accession>
<evidence type="ECO:0000313" key="2">
    <source>
        <dbReference type="EMBL" id="HIZ35118.1"/>
    </source>
</evidence>
<dbReference type="InterPro" id="IPR029479">
    <property type="entry name" value="Nitroreductase"/>
</dbReference>
<feature type="domain" description="Nitroreductase" evidence="1">
    <location>
        <begin position="24"/>
        <end position="182"/>
    </location>
</feature>
<comment type="caution">
    <text evidence="2">The sequence shown here is derived from an EMBL/GenBank/DDBJ whole genome shotgun (WGS) entry which is preliminary data.</text>
</comment>
<organism evidence="2 3">
    <name type="scientific">Candidatus Ruania gallistercoris</name>
    <dbReference type="NCBI Taxonomy" id="2838746"/>
    <lineage>
        <taxon>Bacteria</taxon>
        <taxon>Bacillati</taxon>
        <taxon>Actinomycetota</taxon>
        <taxon>Actinomycetes</taxon>
        <taxon>Micrococcales</taxon>
        <taxon>Ruaniaceae</taxon>
        <taxon>Ruania</taxon>
    </lineage>
</organism>
<dbReference type="Proteomes" id="UP000824037">
    <property type="component" value="Unassembled WGS sequence"/>
</dbReference>
<evidence type="ECO:0000259" key="1">
    <source>
        <dbReference type="Pfam" id="PF00881"/>
    </source>
</evidence>
<dbReference type="SUPFAM" id="SSF55469">
    <property type="entry name" value="FMN-dependent nitroreductase-like"/>
    <property type="match status" value="1"/>
</dbReference>
<dbReference type="InterPro" id="IPR000415">
    <property type="entry name" value="Nitroreductase-like"/>
</dbReference>
<dbReference type="InterPro" id="IPR050461">
    <property type="entry name" value="Nitroreductase_HadB/RutE"/>
</dbReference>
<reference evidence="2" key="2">
    <citation type="submission" date="2021-04" db="EMBL/GenBank/DDBJ databases">
        <authorList>
            <person name="Gilroy R."/>
        </authorList>
    </citation>
    <scope>NUCLEOTIDE SEQUENCE</scope>
    <source>
        <strain evidence="2">ChiGjej4B4-7305</strain>
    </source>
</reference>
<proteinExistence type="predicted"/>
<dbReference type="NCBIfam" id="NF003768">
    <property type="entry name" value="PRK05365.1"/>
    <property type="match status" value="1"/>
</dbReference>
<gene>
    <name evidence="2" type="ORF">H9815_05030</name>
</gene>